<keyword evidence="2" id="KW-1185">Reference proteome</keyword>
<evidence type="ECO:0000313" key="1">
    <source>
        <dbReference type="EMBL" id="KAJ3661562.1"/>
    </source>
</evidence>
<name>A0AA38IQR3_9CUCU</name>
<gene>
    <name evidence="1" type="ORF">Zmor_005953</name>
</gene>
<evidence type="ECO:0000313" key="2">
    <source>
        <dbReference type="Proteomes" id="UP001168821"/>
    </source>
</evidence>
<reference evidence="1" key="1">
    <citation type="journal article" date="2023" name="G3 (Bethesda)">
        <title>Whole genome assemblies of Zophobas morio and Tenebrio molitor.</title>
        <authorList>
            <person name="Kaur S."/>
            <person name="Stinson S.A."/>
            <person name="diCenzo G.C."/>
        </authorList>
    </citation>
    <scope>NUCLEOTIDE SEQUENCE</scope>
    <source>
        <strain evidence="1">QUZm001</strain>
    </source>
</reference>
<organism evidence="1 2">
    <name type="scientific">Zophobas morio</name>
    <dbReference type="NCBI Taxonomy" id="2755281"/>
    <lineage>
        <taxon>Eukaryota</taxon>
        <taxon>Metazoa</taxon>
        <taxon>Ecdysozoa</taxon>
        <taxon>Arthropoda</taxon>
        <taxon>Hexapoda</taxon>
        <taxon>Insecta</taxon>
        <taxon>Pterygota</taxon>
        <taxon>Neoptera</taxon>
        <taxon>Endopterygota</taxon>
        <taxon>Coleoptera</taxon>
        <taxon>Polyphaga</taxon>
        <taxon>Cucujiformia</taxon>
        <taxon>Tenebrionidae</taxon>
        <taxon>Zophobas</taxon>
    </lineage>
</organism>
<dbReference type="AlphaFoldDB" id="A0AA38IQR3"/>
<comment type="caution">
    <text evidence="1">The sequence shown here is derived from an EMBL/GenBank/DDBJ whole genome shotgun (WGS) entry which is preliminary data.</text>
</comment>
<sequence length="95" mass="11082">MRRTLAVTARLVYTFPEQEGHAFIVVPGRAHRKQNFLSLLREQFENVWFGWLQFQHKRVFKIDGEDEISDCASNRGFLATCAGVRALFAIRELRL</sequence>
<proteinExistence type="predicted"/>
<protein>
    <submittedName>
        <fullName evidence="1">Uncharacterized protein</fullName>
    </submittedName>
</protein>
<accession>A0AA38IQR3</accession>
<dbReference type="EMBL" id="JALNTZ010000002">
    <property type="protein sequence ID" value="KAJ3661562.1"/>
    <property type="molecule type" value="Genomic_DNA"/>
</dbReference>
<dbReference type="Proteomes" id="UP001168821">
    <property type="component" value="Unassembled WGS sequence"/>
</dbReference>